<reference evidence="3 4" key="1">
    <citation type="submission" date="2020-08" db="EMBL/GenBank/DDBJ databases">
        <title>Genomic Encyclopedia of Type Strains, Phase IV (KMG-V): Genome sequencing to study the core and pangenomes of soil and plant-associated prokaryotes.</title>
        <authorList>
            <person name="Whitman W."/>
        </authorList>
    </citation>
    <scope>NUCLEOTIDE SEQUENCE [LARGE SCALE GENOMIC DNA]</scope>
    <source>
        <strain evidence="3 4">SEMIA 415</strain>
    </source>
</reference>
<comment type="caution">
    <text evidence="3">The sequence shown here is derived from an EMBL/GenBank/DDBJ whole genome shotgun (WGS) entry which is preliminary data.</text>
</comment>
<evidence type="ECO:0000313" key="4">
    <source>
        <dbReference type="Proteomes" id="UP000538507"/>
    </source>
</evidence>
<dbReference type="AlphaFoldDB" id="A0AAE2SXY3"/>
<dbReference type="RefSeq" id="WP_183607901.1">
    <property type="nucleotide sequence ID" value="NZ_JACHAZ010000001.1"/>
</dbReference>
<dbReference type="EMBL" id="JACIGO010000003">
    <property type="protein sequence ID" value="MBB4290999.1"/>
    <property type="molecule type" value="Genomic_DNA"/>
</dbReference>
<sequence>MRKTLAVGGAALITVYFLGGMSARHEIFPWPQLSALRKMVGGEKAAAPSRYTFDDKGRLIGDESKTPVTCPTQTDRTAVLLILGQSNAANDGGQRHRSHYGARVVNAFDKRCFVAASPLLGSTDTKGEYWTLLANNLIASGQYDSVVLAPLAYSGSEVARWAPGGDINPVLVDTMKQLQDSNYRITSVLWVQGEADLVLGTTVQAYQDHFMSMVDTLRQHGVEAPVYISIASKCLEPSNGGFKEHIPDNPIVRAQLALSKSGHGIREGVNSDALLDGDDRYDDCHIGGTGAEKLSRAWLNLLRGDRGPEASR</sequence>
<dbReference type="InterPro" id="IPR005181">
    <property type="entry name" value="SASA"/>
</dbReference>
<protein>
    <recommendedName>
        <fullName evidence="2">Sialate O-acetylesterase domain-containing protein</fullName>
    </recommendedName>
</protein>
<dbReference type="GO" id="GO:0016788">
    <property type="term" value="F:hydrolase activity, acting on ester bonds"/>
    <property type="evidence" value="ECO:0007669"/>
    <property type="project" value="UniProtKB-ARBA"/>
</dbReference>
<dbReference type="PANTHER" id="PTHR31988">
    <property type="entry name" value="ESTERASE, PUTATIVE (DUF303)-RELATED"/>
    <property type="match status" value="1"/>
</dbReference>
<dbReference type="InterPro" id="IPR052940">
    <property type="entry name" value="Carb_Esterase_6"/>
</dbReference>
<dbReference type="SUPFAM" id="SSF52266">
    <property type="entry name" value="SGNH hydrolase"/>
    <property type="match status" value="1"/>
</dbReference>
<name>A0AAE2SXY3_RHILE</name>
<organism evidence="3 4">
    <name type="scientific">Rhizobium leguminosarum</name>
    <dbReference type="NCBI Taxonomy" id="384"/>
    <lineage>
        <taxon>Bacteria</taxon>
        <taxon>Pseudomonadati</taxon>
        <taxon>Pseudomonadota</taxon>
        <taxon>Alphaproteobacteria</taxon>
        <taxon>Hyphomicrobiales</taxon>
        <taxon>Rhizobiaceae</taxon>
        <taxon>Rhizobium/Agrobacterium group</taxon>
        <taxon>Rhizobium</taxon>
    </lineage>
</organism>
<dbReference type="InterPro" id="IPR036514">
    <property type="entry name" value="SGNH_hydro_sf"/>
</dbReference>
<evidence type="ECO:0000256" key="1">
    <source>
        <dbReference type="ARBA" id="ARBA00022801"/>
    </source>
</evidence>
<evidence type="ECO:0000313" key="3">
    <source>
        <dbReference type="EMBL" id="MBB4290999.1"/>
    </source>
</evidence>
<feature type="domain" description="Sialate O-acetylesterase" evidence="2">
    <location>
        <begin position="78"/>
        <end position="220"/>
    </location>
</feature>
<dbReference type="Proteomes" id="UP000538507">
    <property type="component" value="Unassembled WGS sequence"/>
</dbReference>
<proteinExistence type="predicted"/>
<keyword evidence="1" id="KW-0378">Hydrolase</keyword>
<gene>
    <name evidence="3" type="ORF">GGE16_003058</name>
</gene>
<dbReference type="PANTHER" id="PTHR31988:SF19">
    <property type="entry name" value="9-O-ACETYL-N-ACETYLNEURAMINIC ACID DEACETYLASE-RELATED"/>
    <property type="match status" value="1"/>
</dbReference>
<dbReference type="Pfam" id="PF03629">
    <property type="entry name" value="SASA"/>
    <property type="match status" value="1"/>
</dbReference>
<evidence type="ECO:0000259" key="2">
    <source>
        <dbReference type="Pfam" id="PF03629"/>
    </source>
</evidence>
<accession>A0AAE2SXY3</accession>
<dbReference type="Gene3D" id="3.40.50.1110">
    <property type="entry name" value="SGNH hydrolase"/>
    <property type="match status" value="1"/>
</dbReference>